<evidence type="ECO:0000313" key="1">
    <source>
        <dbReference type="EnsemblMetazoa" id="CJA36743.1"/>
    </source>
</evidence>
<organism evidence="1 2">
    <name type="scientific">Caenorhabditis japonica</name>
    <dbReference type="NCBI Taxonomy" id="281687"/>
    <lineage>
        <taxon>Eukaryota</taxon>
        <taxon>Metazoa</taxon>
        <taxon>Ecdysozoa</taxon>
        <taxon>Nematoda</taxon>
        <taxon>Chromadorea</taxon>
        <taxon>Rhabditida</taxon>
        <taxon>Rhabditina</taxon>
        <taxon>Rhabditomorpha</taxon>
        <taxon>Rhabditoidea</taxon>
        <taxon>Rhabditidae</taxon>
        <taxon>Peloderinae</taxon>
        <taxon>Caenorhabditis</taxon>
    </lineage>
</organism>
<name>A0A8R1II99_CAEJA</name>
<reference evidence="2" key="1">
    <citation type="submission" date="2010-08" db="EMBL/GenBank/DDBJ databases">
        <authorList>
            <consortium name="Caenorhabditis japonica Sequencing Consortium"/>
            <person name="Wilson R.K."/>
        </authorList>
    </citation>
    <scope>NUCLEOTIDE SEQUENCE [LARGE SCALE GENOMIC DNA]</scope>
    <source>
        <strain evidence="2">DF5081</strain>
    </source>
</reference>
<dbReference type="Proteomes" id="UP000005237">
    <property type="component" value="Unassembled WGS sequence"/>
</dbReference>
<dbReference type="AlphaFoldDB" id="A0A8R1II99"/>
<keyword evidence="2" id="KW-1185">Reference proteome</keyword>
<reference evidence="1" key="2">
    <citation type="submission" date="2022-06" db="UniProtKB">
        <authorList>
            <consortium name="EnsemblMetazoa"/>
        </authorList>
    </citation>
    <scope>IDENTIFICATION</scope>
    <source>
        <strain evidence="1">DF5081</strain>
    </source>
</reference>
<evidence type="ECO:0000313" key="2">
    <source>
        <dbReference type="Proteomes" id="UP000005237"/>
    </source>
</evidence>
<sequence>MAAHIARVNLQGRKGSEICTIKNVVQRSIPQKFLGFVRRSVCERVGAKFKLTSAPRVDDGARDVHEEIHVLTIIKL</sequence>
<proteinExistence type="predicted"/>
<accession>A0A8R1II99</accession>
<dbReference type="EnsemblMetazoa" id="CJA36743.1">
    <property type="protein sequence ID" value="CJA36743.1"/>
    <property type="gene ID" value="WBGene00212590"/>
</dbReference>
<protein>
    <submittedName>
        <fullName evidence="1">Uncharacterized protein</fullName>
    </submittedName>
</protein>